<evidence type="ECO:0000256" key="6">
    <source>
        <dbReference type="NCBIfam" id="TIGR00922"/>
    </source>
</evidence>
<dbReference type="Gene3D" id="3.30.70.940">
    <property type="entry name" value="NusG, N-terminal domain"/>
    <property type="match status" value="1"/>
</dbReference>
<dbReference type="HAMAP" id="MF_00948">
    <property type="entry name" value="NusG"/>
    <property type="match status" value="1"/>
</dbReference>
<dbReference type="InterPro" id="IPR005824">
    <property type="entry name" value="KOW"/>
</dbReference>
<dbReference type="PATRIC" id="fig|1618424.3.peg.178"/>
<evidence type="ECO:0000256" key="3">
    <source>
        <dbReference type="ARBA" id="ARBA00023015"/>
    </source>
</evidence>
<evidence type="ECO:0000259" key="10">
    <source>
        <dbReference type="SMART" id="SM00739"/>
    </source>
</evidence>
<dbReference type="PROSITE" id="PS01014">
    <property type="entry name" value="NUSG"/>
    <property type="match status" value="1"/>
</dbReference>
<comment type="similarity">
    <text evidence="5 7">Belongs to the NusG family.</text>
</comment>
<feature type="domain" description="KOW" evidence="10">
    <location>
        <begin position="147"/>
        <end position="174"/>
    </location>
</feature>
<dbReference type="InterPro" id="IPR015869">
    <property type="entry name" value="Transcrpt_antiterm_NusG_bac_CS"/>
</dbReference>
<dbReference type="GO" id="GO:0031564">
    <property type="term" value="P:transcription antitermination"/>
    <property type="evidence" value="ECO:0007669"/>
    <property type="project" value="UniProtKB-UniRule"/>
</dbReference>
<comment type="function">
    <text evidence="5 7">Participates in transcription elongation, termination and antitermination.</text>
</comment>
<name>A0A0G0U3H4_9BACT</name>
<dbReference type="AlphaFoldDB" id="A0A0G0U3H4"/>
<dbReference type="GO" id="GO:0006353">
    <property type="term" value="P:DNA-templated transcription termination"/>
    <property type="evidence" value="ECO:0007669"/>
    <property type="project" value="UniProtKB-UniRule"/>
</dbReference>
<evidence type="ECO:0000256" key="4">
    <source>
        <dbReference type="ARBA" id="ARBA00023163"/>
    </source>
</evidence>
<dbReference type="EMBL" id="LCAB01000003">
    <property type="protein sequence ID" value="KKR83628.1"/>
    <property type="molecule type" value="Genomic_DNA"/>
</dbReference>
<comment type="caution">
    <text evidence="11">The sequence shown here is derived from an EMBL/GenBank/DDBJ whole genome shotgun (WGS) entry which is preliminary data.</text>
</comment>
<gene>
    <name evidence="5" type="primary">nusG</name>
    <name evidence="11" type="ORF">UU29_C0003G0030</name>
</gene>
<dbReference type="PRINTS" id="PR00338">
    <property type="entry name" value="NUSGTNSCPFCT"/>
</dbReference>
<dbReference type="Pfam" id="PF02357">
    <property type="entry name" value="NusG"/>
    <property type="match status" value="1"/>
</dbReference>
<dbReference type="FunFam" id="2.30.30.30:FF:000002">
    <property type="entry name" value="Transcription termination/antitermination factor NusG"/>
    <property type="match status" value="1"/>
</dbReference>
<dbReference type="SMART" id="SM00738">
    <property type="entry name" value="NGN"/>
    <property type="match status" value="1"/>
</dbReference>
<evidence type="ECO:0000256" key="8">
    <source>
        <dbReference type="SAM" id="MobiDB-lite"/>
    </source>
</evidence>
<dbReference type="NCBIfam" id="TIGR00922">
    <property type="entry name" value="nusG"/>
    <property type="match status" value="1"/>
</dbReference>
<dbReference type="PANTHER" id="PTHR30265">
    <property type="entry name" value="RHO-INTERACTING TRANSCRIPTION TERMINATION FACTOR NUSG"/>
    <property type="match status" value="1"/>
</dbReference>
<dbReference type="Proteomes" id="UP000034601">
    <property type="component" value="Unassembled WGS sequence"/>
</dbReference>
<dbReference type="GO" id="GO:0005829">
    <property type="term" value="C:cytosol"/>
    <property type="evidence" value="ECO:0007669"/>
    <property type="project" value="UniProtKB-ARBA"/>
</dbReference>
<keyword evidence="1 5" id="KW-0806">Transcription termination</keyword>
<keyword evidence="4 5" id="KW-0804">Transcription</keyword>
<organism evidence="11 12">
    <name type="scientific">Candidatus Daviesbacteria bacterium GW2011_GWA2_40_9</name>
    <dbReference type="NCBI Taxonomy" id="1618424"/>
    <lineage>
        <taxon>Bacteria</taxon>
        <taxon>Candidatus Daviesiibacteriota</taxon>
    </lineage>
</organism>
<reference evidence="11 12" key="1">
    <citation type="journal article" date="2015" name="Nature">
        <title>rRNA introns, odd ribosomes, and small enigmatic genomes across a large radiation of phyla.</title>
        <authorList>
            <person name="Brown C.T."/>
            <person name="Hug L.A."/>
            <person name="Thomas B.C."/>
            <person name="Sharon I."/>
            <person name="Castelle C.J."/>
            <person name="Singh A."/>
            <person name="Wilkins M.J."/>
            <person name="Williams K.H."/>
            <person name="Banfield J.F."/>
        </authorList>
    </citation>
    <scope>NUCLEOTIDE SEQUENCE [LARGE SCALE GENOMIC DNA]</scope>
</reference>
<evidence type="ECO:0000259" key="9">
    <source>
        <dbReference type="SMART" id="SM00738"/>
    </source>
</evidence>
<evidence type="ECO:0000313" key="12">
    <source>
        <dbReference type="Proteomes" id="UP000034601"/>
    </source>
</evidence>
<dbReference type="InterPro" id="IPR008991">
    <property type="entry name" value="Translation_prot_SH3-like_sf"/>
</dbReference>
<dbReference type="InterPro" id="IPR014722">
    <property type="entry name" value="Rib_uL2_dom2"/>
</dbReference>
<dbReference type="Gene3D" id="2.30.30.30">
    <property type="match status" value="1"/>
</dbReference>
<evidence type="ECO:0000256" key="1">
    <source>
        <dbReference type="ARBA" id="ARBA00022472"/>
    </source>
</evidence>
<feature type="compositionally biased region" description="Polar residues" evidence="8">
    <location>
        <begin position="1"/>
        <end position="17"/>
    </location>
</feature>
<dbReference type="GO" id="GO:0006354">
    <property type="term" value="P:DNA-templated transcription elongation"/>
    <property type="evidence" value="ECO:0007669"/>
    <property type="project" value="UniProtKB-UniRule"/>
</dbReference>
<evidence type="ECO:0000256" key="5">
    <source>
        <dbReference type="HAMAP-Rule" id="MF_00948"/>
    </source>
</evidence>
<dbReference type="InterPro" id="IPR047050">
    <property type="entry name" value="NGN"/>
</dbReference>
<dbReference type="GO" id="GO:0032784">
    <property type="term" value="P:regulation of DNA-templated transcription elongation"/>
    <property type="evidence" value="ECO:0007669"/>
    <property type="project" value="InterPro"/>
</dbReference>
<dbReference type="SUPFAM" id="SSF50104">
    <property type="entry name" value="Translation proteins SH3-like domain"/>
    <property type="match status" value="1"/>
</dbReference>
<proteinExistence type="inferred from homology"/>
<dbReference type="Pfam" id="PF00467">
    <property type="entry name" value="KOW"/>
    <property type="match status" value="1"/>
</dbReference>
<sequence length="201" mass="22543">MSNDDQNITKTNDDQPQTPTPMVETGPRPRWYVVHTYSGHENKVATALKQRVESEHLEKKILDVLVPTQDKIEIRGGKKETVKEKIFPGYILVRILLDDTSWLAVKTTQGVTSFIGTSGKPTPIADSEVESIVNFMQQGGQPTYKQVFIEGDTVKIIDGPFTEFIGKVETVDKEKGKVRILVSIFGRETPVELDFLQIAKL</sequence>
<keyword evidence="2 5" id="KW-0889">Transcription antitermination</keyword>
<dbReference type="CDD" id="cd09891">
    <property type="entry name" value="NGN_Bact_1"/>
    <property type="match status" value="1"/>
</dbReference>
<evidence type="ECO:0000256" key="2">
    <source>
        <dbReference type="ARBA" id="ARBA00022814"/>
    </source>
</evidence>
<dbReference type="CDD" id="cd06091">
    <property type="entry name" value="KOW_NusG"/>
    <property type="match status" value="1"/>
</dbReference>
<dbReference type="InterPro" id="IPR043425">
    <property type="entry name" value="NusG-like"/>
</dbReference>
<keyword evidence="3 5" id="KW-0805">Transcription regulation</keyword>
<dbReference type="PANTHER" id="PTHR30265:SF2">
    <property type="entry name" value="TRANSCRIPTION TERMINATION_ANTITERMINATION PROTEIN NUSG"/>
    <property type="match status" value="1"/>
</dbReference>
<evidence type="ECO:0000313" key="11">
    <source>
        <dbReference type="EMBL" id="KKR83628.1"/>
    </source>
</evidence>
<feature type="domain" description="NusG-like N-terminal" evidence="9">
    <location>
        <begin position="28"/>
        <end position="136"/>
    </location>
</feature>
<dbReference type="InterPro" id="IPR036735">
    <property type="entry name" value="NGN_dom_sf"/>
</dbReference>
<dbReference type="SMART" id="SM00739">
    <property type="entry name" value="KOW"/>
    <property type="match status" value="1"/>
</dbReference>
<protein>
    <recommendedName>
        <fullName evidence="5 6">Transcription termination/antitermination protein NusG</fullName>
    </recommendedName>
</protein>
<accession>A0A0G0U3H4</accession>
<dbReference type="InterPro" id="IPR006645">
    <property type="entry name" value="NGN-like_dom"/>
</dbReference>
<feature type="region of interest" description="Disordered" evidence="8">
    <location>
        <begin position="1"/>
        <end position="27"/>
    </location>
</feature>
<evidence type="ECO:0000256" key="7">
    <source>
        <dbReference type="RuleBase" id="RU000538"/>
    </source>
</evidence>
<dbReference type="SUPFAM" id="SSF82679">
    <property type="entry name" value="N-utilization substance G protein NusG, N-terminal domain"/>
    <property type="match status" value="1"/>
</dbReference>
<dbReference type="InterPro" id="IPR001062">
    <property type="entry name" value="Transcrpt_antiterm_NusG"/>
</dbReference>